<dbReference type="OrthoDB" id="7618627at2"/>
<comment type="caution">
    <text evidence="1">The sequence shown here is derived from an EMBL/GenBank/DDBJ whole genome shotgun (WGS) entry which is preliminary data.</text>
</comment>
<dbReference type="GO" id="GO:0015485">
    <property type="term" value="F:cholesterol binding"/>
    <property type="evidence" value="ECO:0007669"/>
    <property type="project" value="InterPro"/>
</dbReference>
<dbReference type="AlphaFoldDB" id="A0A4R9K3K5"/>
<dbReference type="Gene3D" id="3.40.30.40">
    <property type="entry name" value="Perfringolysin"/>
    <property type="match status" value="1"/>
</dbReference>
<name>A0A4R9K3K5_9LEPT</name>
<organism evidence="1 2">
    <name type="scientific">Leptospira sarikeiensis</name>
    <dbReference type="NCBI Taxonomy" id="2484943"/>
    <lineage>
        <taxon>Bacteria</taxon>
        <taxon>Pseudomonadati</taxon>
        <taxon>Spirochaetota</taxon>
        <taxon>Spirochaetia</taxon>
        <taxon>Leptospirales</taxon>
        <taxon>Leptospiraceae</taxon>
        <taxon>Leptospira</taxon>
    </lineage>
</organism>
<protein>
    <submittedName>
        <fullName evidence="1">Thiol-activated cytolysin</fullName>
    </submittedName>
</protein>
<dbReference type="RefSeq" id="WP_135650705.1">
    <property type="nucleotide sequence ID" value="NZ_RQGF01000030.1"/>
</dbReference>
<reference evidence="1" key="1">
    <citation type="journal article" date="2019" name="PLoS Negl. Trop. Dis.">
        <title>Revisiting the worldwide diversity of Leptospira species in the environment.</title>
        <authorList>
            <person name="Vincent A.T."/>
            <person name="Schiettekatte O."/>
            <person name="Bourhy P."/>
            <person name="Veyrier F.J."/>
            <person name="Picardeau M."/>
        </authorList>
    </citation>
    <scope>NUCLEOTIDE SEQUENCE [LARGE SCALE GENOMIC DNA]</scope>
    <source>
        <strain evidence="1">201702455</strain>
    </source>
</reference>
<keyword evidence="2" id="KW-1185">Reference proteome</keyword>
<dbReference type="InterPro" id="IPR001869">
    <property type="entry name" value="Thiol_cytolysin"/>
</dbReference>
<dbReference type="EMBL" id="RQGF01000030">
    <property type="protein sequence ID" value="TGL59490.1"/>
    <property type="molecule type" value="Genomic_DNA"/>
</dbReference>
<dbReference type="Gene3D" id="3.90.840.10">
    <property type="entry name" value="Thiol-activated cytolysin superfamily/Thiol-activated cytolysin, alpha-beta domain"/>
    <property type="match status" value="1"/>
</dbReference>
<evidence type="ECO:0000313" key="1">
    <source>
        <dbReference type="EMBL" id="TGL59490.1"/>
    </source>
</evidence>
<dbReference type="SUPFAM" id="SSF56978">
    <property type="entry name" value="Perfringolysin"/>
    <property type="match status" value="1"/>
</dbReference>
<evidence type="ECO:0000313" key="2">
    <source>
        <dbReference type="Proteomes" id="UP000297762"/>
    </source>
</evidence>
<dbReference type="Pfam" id="PF01289">
    <property type="entry name" value="Thiol_cytolysin"/>
    <property type="match status" value="1"/>
</dbReference>
<dbReference type="PROSITE" id="PS51257">
    <property type="entry name" value="PROKAR_LIPOPROTEIN"/>
    <property type="match status" value="1"/>
</dbReference>
<dbReference type="Gene3D" id="3.30.1040.20">
    <property type="match status" value="1"/>
</dbReference>
<dbReference type="InterPro" id="IPR036363">
    <property type="entry name" value="Thiol_cytolysin_ab_sf"/>
</dbReference>
<gene>
    <name evidence="1" type="ORF">EHQ64_15460</name>
</gene>
<accession>A0A4R9K3K5</accession>
<proteinExistence type="predicted"/>
<dbReference type="Proteomes" id="UP000297762">
    <property type="component" value="Unassembled WGS sequence"/>
</dbReference>
<dbReference type="InterPro" id="IPR036359">
    <property type="entry name" value="Thiol_cytolysin_sf"/>
</dbReference>
<sequence length="553" mass="59406">MKIVKNWTKAAVSAALTAGFIASCSPNKSNLSGLLGFLAGSGNGATKHVEEATGPGAAKIASSGDLYTEPSYGQALTSASKEAITPFPAGIPVPESKTGHYACTTTKWGASEIRSLVDRAILNQGAEVLYPGSLLQGKFLQAGGYTPVTIPRSGGKIFLTGLKLAPNAIYSKDIEQISASNVQQGIQDILSTDVVGTAADASFSVEQVYNENHLLFNLGLDARFSDVGLKVSLGIDNLGKKNYILMKFTQKFYDVNFEDPTLSTSVFKDGTNFQDPEGQIAENNPPLYVSKVSYGRVVYFLLESEYTALQVKTALEVAWDPGILSAVSPVPPIGGEVSVTHEQVLDRTRIAYFVRGGNAGLALAPISAADSSTPGSMYQAIRNFLANPEAANYSAANPGAPIAYTLNYLKDRSVAKMSYTTVYDQRDCEATYSENPQVFTAKLGKVDDKVRFLMDGQEFFSTNPEADVYTGPEINLNNAMSVGSEHEFTVEMYNANCFGTSLDFDLKLNGTVLRSRNFAKSISTCGKQLTYRYKLNKVTGAWSVLEENETAAP</sequence>